<accession>A0A2W6MW14</accession>
<dbReference type="RefSeq" id="WP_111230488.1">
    <property type="nucleotide sequence ID" value="NZ_NBIU01000035.1"/>
</dbReference>
<proteinExistence type="predicted"/>
<keyword evidence="2" id="KW-1185">Reference proteome</keyword>
<gene>
    <name evidence="1" type="ORF">B6S12_09100</name>
</gene>
<protein>
    <submittedName>
        <fullName evidence="1">Uncharacterized protein</fullName>
    </submittedName>
</protein>
<dbReference type="AlphaFoldDB" id="A0A2W6MW14"/>
<comment type="caution">
    <text evidence="1">The sequence shown here is derived from an EMBL/GenBank/DDBJ whole genome shotgun (WGS) entry which is preliminary data.</text>
</comment>
<evidence type="ECO:0000313" key="1">
    <source>
        <dbReference type="EMBL" id="PZT47418.1"/>
    </source>
</evidence>
<sequence>MTINNSYNVSYSQVNRLESKESNQTTNNEKSEFDKMIWDLFEQGKGDVAHMAMNAQLVESIKENAKQNGISVTSVNWNRANANWREDFKNAGEQKQSEMVADLISTLQDPYAIQKGYYMGQAESEAHFQATKNQAIDYLSELLQDIKA</sequence>
<dbReference type="Proteomes" id="UP000249746">
    <property type="component" value="Unassembled WGS sequence"/>
</dbReference>
<dbReference type="EMBL" id="NBIU01000035">
    <property type="protein sequence ID" value="PZT47418.1"/>
    <property type="molecule type" value="Genomic_DNA"/>
</dbReference>
<reference evidence="1 2" key="1">
    <citation type="submission" date="2017-03" db="EMBL/GenBank/DDBJ databases">
        <title>Genomic and clinical evidence uncovers the enterohepatic species Helicobacter valdiviensis as a potential human intestinal pathogen.</title>
        <authorList>
            <person name="Fresia P."/>
            <person name="Jara R."/>
            <person name="Sierra R."/>
            <person name="Ferres I."/>
            <person name="Greif G."/>
            <person name="Iraola G."/>
            <person name="Collado L."/>
        </authorList>
    </citation>
    <scope>NUCLEOTIDE SEQUENCE [LARGE SCALE GENOMIC DNA]</scope>
    <source>
        <strain evidence="1 2">WBE14</strain>
    </source>
</reference>
<organism evidence="1 2">
    <name type="scientific">Helicobacter valdiviensis</name>
    <dbReference type="NCBI Taxonomy" id="1458358"/>
    <lineage>
        <taxon>Bacteria</taxon>
        <taxon>Pseudomonadati</taxon>
        <taxon>Campylobacterota</taxon>
        <taxon>Epsilonproteobacteria</taxon>
        <taxon>Campylobacterales</taxon>
        <taxon>Helicobacteraceae</taxon>
        <taxon>Helicobacter</taxon>
    </lineage>
</organism>
<evidence type="ECO:0000313" key="2">
    <source>
        <dbReference type="Proteomes" id="UP000249746"/>
    </source>
</evidence>
<name>A0A2W6MW14_9HELI</name>
<dbReference type="OrthoDB" id="5329167at2"/>